<dbReference type="EMBL" id="JH598071">
    <property type="status" value="NOT_ANNOTATED_CDS"/>
    <property type="molecule type" value="Genomic_DNA"/>
</dbReference>
<evidence type="ECO:0000313" key="1">
    <source>
        <dbReference type="EnsemblProtists" id="HpaP812254"/>
    </source>
</evidence>
<dbReference type="VEuPathDB" id="FungiDB:HpaG812254"/>
<protein>
    <submittedName>
        <fullName evidence="1">Uncharacterized protein</fullName>
    </submittedName>
</protein>
<reference evidence="2" key="1">
    <citation type="journal article" date="2010" name="Science">
        <title>Signatures of adaptation to obligate biotrophy in the Hyaloperonospora arabidopsidis genome.</title>
        <authorList>
            <person name="Baxter L."/>
            <person name="Tripathy S."/>
            <person name="Ishaque N."/>
            <person name="Boot N."/>
            <person name="Cabral A."/>
            <person name="Kemen E."/>
            <person name="Thines M."/>
            <person name="Ah-Fong A."/>
            <person name="Anderson R."/>
            <person name="Badejoko W."/>
            <person name="Bittner-Eddy P."/>
            <person name="Boore J.L."/>
            <person name="Chibucos M.C."/>
            <person name="Coates M."/>
            <person name="Dehal P."/>
            <person name="Delehaunty K."/>
            <person name="Dong S."/>
            <person name="Downton P."/>
            <person name="Dumas B."/>
            <person name="Fabro G."/>
            <person name="Fronick C."/>
            <person name="Fuerstenberg S.I."/>
            <person name="Fulton L."/>
            <person name="Gaulin E."/>
            <person name="Govers F."/>
            <person name="Hughes L."/>
            <person name="Humphray S."/>
            <person name="Jiang R.H."/>
            <person name="Judelson H."/>
            <person name="Kamoun S."/>
            <person name="Kyung K."/>
            <person name="Meijer H."/>
            <person name="Minx P."/>
            <person name="Morris P."/>
            <person name="Nelson J."/>
            <person name="Phuntumart V."/>
            <person name="Qutob D."/>
            <person name="Rehmany A."/>
            <person name="Rougon-Cardoso A."/>
            <person name="Ryden P."/>
            <person name="Torto-Alalibo T."/>
            <person name="Studholme D."/>
            <person name="Wang Y."/>
            <person name="Win J."/>
            <person name="Wood J."/>
            <person name="Clifton S.W."/>
            <person name="Rogers J."/>
            <person name="Van den Ackerveken G."/>
            <person name="Jones J.D."/>
            <person name="McDowell J.M."/>
            <person name="Beynon J."/>
            <person name="Tyler B.M."/>
        </authorList>
    </citation>
    <scope>NUCLEOTIDE SEQUENCE [LARGE SCALE GENOMIC DNA]</scope>
    <source>
        <strain evidence="2">Emoy2</strain>
    </source>
</reference>
<keyword evidence="2" id="KW-1185">Reference proteome</keyword>
<sequence>MKRRRYRWPLAHGDNKDLVDLNWENKVKMDHQDATNCYIFSLRTEKTFESIFRQRKRISTIFLLYQKASETSPDRTISHVQTGMNVSGFSDKSSN</sequence>
<organism evidence="1 2">
    <name type="scientific">Hyaloperonospora arabidopsidis (strain Emoy2)</name>
    <name type="common">Downy mildew agent</name>
    <name type="synonym">Peronospora arabidopsidis</name>
    <dbReference type="NCBI Taxonomy" id="559515"/>
    <lineage>
        <taxon>Eukaryota</taxon>
        <taxon>Sar</taxon>
        <taxon>Stramenopiles</taxon>
        <taxon>Oomycota</taxon>
        <taxon>Peronosporomycetes</taxon>
        <taxon>Peronosporales</taxon>
        <taxon>Peronosporaceae</taxon>
        <taxon>Hyaloperonospora</taxon>
    </lineage>
</organism>
<proteinExistence type="predicted"/>
<accession>M4C074</accession>
<dbReference type="EnsemblProtists" id="HpaT812254">
    <property type="protein sequence ID" value="HpaP812254"/>
    <property type="gene ID" value="HpaG812254"/>
</dbReference>
<dbReference type="InParanoid" id="M4C074"/>
<dbReference type="Proteomes" id="UP000011713">
    <property type="component" value="Unassembled WGS sequence"/>
</dbReference>
<dbReference type="HOGENOM" id="CLU_2377261_0_0_1"/>
<reference evidence="1" key="2">
    <citation type="submission" date="2015-06" db="UniProtKB">
        <authorList>
            <consortium name="EnsemblProtists"/>
        </authorList>
    </citation>
    <scope>IDENTIFICATION</scope>
    <source>
        <strain evidence="1">Emoy2</strain>
    </source>
</reference>
<dbReference type="AlphaFoldDB" id="M4C074"/>
<name>M4C074_HYAAE</name>
<evidence type="ECO:0000313" key="2">
    <source>
        <dbReference type="Proteomes" id="UP000011713"/>
    </source>
</evidence>